<evidence type="ECO:0000313" key="1">
    <source>
        <dbReference type="EnsemblPlants" id="AVESA.00010b.r2.6CG1120080.1.CDS"/>
    </source>
</evidence>
<name>A0ACD5ZBD2_AVESA</name>
<dbReference type="EnsemblPlants" id="AVESA.00010b.r2.6CG1120080.1">
    <property type="protein sequence ID" value="AVESA.00010b.r2.6CG1120080.1.CDS"/>
    <property type="gene ID" value="AVESA.00010b.r2.6CG1120080"/>
</dbReference>
<evidence type="ECO:0000313" key="2">
    <source>
        <dbReference type="Proteomes" id="UP001732700"/>
    </source>
</evidence>
<sequence>MVLSQFEALTLNTTPPTLESADRVLEHLPKVRSSECEGTSVILSKVESLSLNVTSPASETTDRAVAHAGDIDSSVPDSTNAKQPAVREGLSPRSQERWLRIDQYLAEHTFDDMWEGMVAMKNGFCNPPKKVPFPNKKSSKKVALPDSLQSPHGLDAQSSQTTTQCEESTDQIIENGRQWMKKEVMEAFKKYMKETGRFRGAEFKLGKLLHQCLSVETYEKIFHHYNFTVKTKQAGSDKWSSTVYFAQVKEMYGRKYYYFYPLDPFEDGVCHACKNQGMDALRHPAVPIGYETGQADTGCPFFDDSSDDDDRVPDEDGMAWAFSQRFKLGL</sequence>
<proteinExistence type="predicted"/>
<keyword evidence="2" id="KW-1185">Reference proteome</keyword>
<reference evidence="1" key="2">
    <citation type="submission" date="2025-09" db="UniProtKB">
        <authorList>
            <consortium name="EnsemblPlants"/>
        </authorList>
    </citation>
    <scope>IDENTIFICATION</scope>
</reference>
<reference evidence="1" key="1">
    <citation type="submission" date="2021-05" db="EMBL/GenBank/DDBJ databases">
        <authorList>
            <person name="Scholz U."/>
            <person name="Mascher M."/>
            <person name="Fiebig A."/>
        </authorList>
    </citation>
    <scope>NUCLEOTIDE SEQUENCE [LARGE SCALE GENOMIC DNA]</scope>
</reference>
<dbReference type="Proteomes" id="UP001732700">
    <property type="component" value="Chromosome 6C"/>
</dbReference>
<accession>A0ACD5ZBD2</accession>
<organism evidence="1 2">
    <name type="scientific">Avena sativa</name>
    <name type="common">Oat</name>
    <dbReference type="NCBI Taxonomy" id="4498"/>
    <lineage>
        <taxon>Eukaryota</taxon>
        <taxon>Viridiplantae</taxon>
        <taxon>Streptophyta</taxon>
        <taxon>Embryophyta</taxon>
        <taxon>Tracheophyta</taxon>
        <taxon>Spermatophyta</taxon>
        <taxon>Magnoliopsida</taxon>
        <taxon>Liliopsida</taxon>
        <taxon>Poales</taxon>
        <taxon>Poaceae</taxon>
        <taxon>BOP clade</taxon>
        <taxon>Pooideae</taxon>
        <taxon>Poodae</taxon>
        <taxon>Poeae</taxon>
        <taxon>Poeae Chloroplast Group 1 (Aveneae type)</taxon>
        <taxon>Aveninae</taxon>
        <taxon>Avena</taxon>
    </lineage>
</organism>
<protein>
    <submittedName>
        <fullName evidence="1">Uncharacterized protein</fullName>
    </submittedName>
</protein>